<keyword evidence="5 8" id="KW-0812">Transmembrane</keyword>
<dbReference type="Pfam" id="PF03547">
    <property type="entry name" value="Mem_trans"/>
    <property type="match status" value="1"/>
</dbReference>
<dbReference type="PANTHER" id="PTHR36838">
    <property type="entry name" value="AUXIN EFFLUX CARRIER FAMILY PROTEIN"/>
    <property type="match status" value="1"/>
</dbReference>
<dbReference type="OrthoDB" id="9810457at2"/>
<evidence type="ECO:0000256" key="7">
    <source>
        <dbReference type="ARBA" id="ARBA00023136"/>
    </source>
</evidence>
<evidence type="ECO:0000313" key="10">
    <source>
        <dbReference type="Proteomes" id="UP000217076"/>
    </source>
</evidence>
<comment type="subcellular location">
    <subcellularLocation>
        <location evidence="1">Cell membrane</location>
        <topology evidence="1">Multi-pass membrane protein</topology>
    </subcellularLocation>
</comment>
<evidence type="ECO:0000256" key="1">
    <source>
        <dbReference type="ARBA" id="ARBA00004651"/>
    </source>
</evidence>
<feature type="transmembrane region" description="Helical" evidence="8">
    <location>
        <begin position="126"/>
        <end position="148"/>
    </location>
</feature>
<feature type="transmembrane region" description="Helical" evidence="8">
    <location>
        <begin position="67"/>
        <end position="87"/>
    </location>
</feature>
<dbReference type="GO" id="GO:0005886">
    <property type="term" value="C:plasma membrane"/>
    <property type="evidence" value="ECO:0007669"/>
    <property type="project" value="UniProtKB-SubCell"/>
</dbReference>
<dbReference type="GO" id="GO:0055085">
    <property type="term" value="P:transmembrane transport"/>
    <property type="evidence" value="ECO:0007669"/>
    <property type="project" value="InterPro"/>
</dbReference>
<feature type="transmembrane region" description="Helical" evidence="8">
    <location>
        <begin position="94"/>
        <end position="114"/>
    </location>
</feature>
<feature type="transmembrane region" description="Helical" evidence="8">
    <location>
        <begin position="37"/>
        <end position="55"/>
    </location>
</feature>
<dbReference type="Gene3D" id="1.20.1530.20">
    <property type="match status" value="1"/>
</dbReference>
<dbReference type="STRING" id="83401.SAMN05421742_105127"/>
<dbReference type="EMBL" id="FNCV01000005">
    <property type="protein sequence ID" value="SDH25143.1"/>
    <property type="molecule type" value="Genomic_DNA"/>
</dbReference>
<comment type="similarity">
    <text evidence="2">Belongs to the auxin efflux carrier (TC 2.A.69) family.</text>
</comment>
<feature type="transmembrane region" description="Helical" evidence="8">
    <location>
        <begin position="227"/>
        <end position="244"/>
    </location>
</feature>
<dbReference type="InterPro" id="IPR004776">
    <property type="entry name" value="Mem_transp_PIN-like"/>
</dbReference>
<keyword evidence="7 8" id="KW-0472">Membrane</keyword>
<feature type="transmembrane region" description="Helical" evidence="8">
    <location>
        <begin position="6"/>
        <end position="25"/>
    </location>
</feature>
<name>A0A1G8AWG8_9PROT</name>
<evidence type="ECO:0008006" key="11">
    <source>
        <dbReference type="Google" id="ProtNLM"/>
    </source>
</evidence>
<dbReference type="RefSeq" id="WP_092618719.1">
    <property type="nucleotide sequence ID" value="NZ_FNCV01000005.1"/>
</dbReference>
<gene>
    <name evidence="9" type="ORF">SAMN05421742_105127</name>
</gene>
<evidence type="ECO:0000256" key="8">
    <source>
        <dbReference type="SAM" id="Phobius"/>
    </source>
</evidence>
<keyword evidence="3" id="KW-0813">Transport</keyword>
<evidence type="ECO:0000256" key="4">
    <source>
        <dbReference type="ARBA" id="ARBA00022475"/>
    </source>
</evidence>
<protein>
    <recommendedName>
        <fullName evidence="11">Permease</fullName>
    </recommendedName>
</protein>
<keyword evidence="6 8" id="KW-1133">Transmembrane helix</keyword>
<dbReference type="Proteomes" id="UP000217076">
    <property type="component" value="Unassembled WGS sequence"/>
</dbReference>
<feature type="transmembrane region" description="Helical" evidence="8">
    <location>
        <begin position="256"/>
        <end position="277"/>
    </location>
</feature>
<accession>A0A1G8AWG8</accession>
<feature type="transmembrane region" description="Helical" evidence="8">
    <location>
        <begin position="169"/>
        <end position="192"/>
    </location>
</feature>
<dbReference type="AlphaFoldDB" id="A0A1G8AWG8"/>
<evidence type="ECO:0000256" key="3">
    <source>
        <dbReference type="ARBA" id="ARBA00022448"/>
    </source>
</evidence>
<evidence type="ECO:0000256" key="2">
    <source>
        <dbReference type="ARBA" id="ARBA00010145"/>
    </source>
</evidence>
<evidence type="ECO:0000256" key="5">
    <source>
        <dbReference type="ARBA" id="ARBA00022692"/>
    </source>
</evidence>
<keyword evidence="4" id="KW-1003">Cell membrane</keyword>
<evidence type="ECO:0000256" key="6">
    <source>
        <dbReference type="ARBA" id="ARBA00022989"/>
    </source>
</evidence>
<dbReference type="PANTHER" id="PTHR36838:SF3">
    <property type="entry name" value="TRANSPORTER AUXIN EFFLUX CARRIER EC FAMILY"/>
    <property type="match status" value="1"/>
</dbReference>
<evidence type="ECO:0000313" key="9">
    <source>
        <dbReference type="EMBL" id="SDH25143.1"/>
    </source>
</evidence>
<organism evidence="9 10">
    <name type="scientific">Roseospirillum parvum</name>
    <dbReference type="NCBI Taxonomy" id="83401"/>
    <lineage>
        <taxon>Bacteria</taxon>
        <taxon>Pseudomonadati</taxon>
        <taxon>Pseudomonadota</taxon>
        <taxon>Alphaproteobacteria</taxon>
        <taxon>Rhodospirillales</taxon>
        <taxon>Rhodospirillaceae</taxon>
        <taxon>Roseospirillum</taxon>
    </lineage>
</organism>
<feature type="transmembrane region" description="Helical" evidence="8">
    <location>
        <begin position="289"/>
        <end position="308"/>
    </location>
</feature>
<dbReference type="InterPro" id="IPR038770">
    <property type="entry name" value="Na+/solute_symporter_sf"/>
</dbReference>
<keyword evidence="10" id="KW-1185">Reference proteome</keyword>
<feature type="transmembrane region" description="Helical" evidence="8">
    <location>
        <begin position="198"/>
        <end position="220"/>
    </location>
</feature>
<sequence length="310" mass="32609">MPAIDIVLPVFAVMVVGWLFARGGVIDQGGVKAISDFVFLLAVPALLFRTTAQGIGDGNVDPGLFQAYYLAAAINFFLALFIGWKLLPVSGAERAVMTVAATFSNAVLIGIPLVERAFGPDGLVPLLLLVSVHAMILLTAGTIAVEIARGAGNRLHTVVLSTLKGVAKNPLIMSLLAGFLWHATGVPLPAMVDSFCSIVATGAGPAALFAVGAGLAAYRLSGDLRHIVTLVGVKCLLMPLWVWLLATRVFDVRPDWVPVMVVMAALPIGANASLFALRYGLYIQRATGAVFLSTLFSVLTLTVLIGIFRS</sequence>
<reference evidence="10" key="1">
    <citation type="submission" date="2016-10" db="EMBL/GenBank/DDBJ databases">
        <authorList>
            <person name="Varghese N."/>
            <person name="Submissions S."/>
        </authorList>
    </citation>
    <scope>NUCLEOTIDE SEQUENCE [LARGE SCALE GENOMIC DNA]</scope>
    <source>
        <strain evidence="10">930I</strain>
    </source>
</reference>
<proteinExistence type="inferred from homology"/>